<feature type="chain" id="PRO_5035303791" evidence="1">
    <location>
        <begin position="26"/>
        <end position="379"/>
    </location>
</feature>
<dbReference type="EMBL" id="JABFED010000001">
    <property type="protein sequence ID" value="MBA1836330.1"/>
    <property type="molecule type" value="Genomic_DNA"/>
</dbReference>
<gene>
    <name evidence="2" type="ORF">HMA55_00070</name>
</gene>
<evidence type="ECO:0000256" key="1">
    <source>
        <dbReference type="SAM" id="SignalP"/>
    </source>
</evidence>
<dbReference type="SUPFAM" id="SSF50494">
    <property type="entry name" value="Trypsin-like serine proteases"/>
    <property type="match status" value="1"/>
</dbReference>
<name>A0A7H0KAL0_9CORY</name>
<accession>A0A7H0KAL0</accession>
<sequence>MKKTRFFTAAAALLLTPALAVPAAAAEPALASPGAPFRIFPEKAPETVTLPTGDELKVPPLFWLRTCTQGPTGTVRTLDGDTQRVMLTASHCVNTISGLPPIKNEFSVPVDGTYPRIGERTASNDLKPSAIDLSDPMESIRTADWGIMRIDDNVSATNISNSRDYNGGSAGEPVALSGIKDYRTLQPGEVSADNFGQPICKDGSTTGRSCATQIGRTRNGVWSWGLNYQQGDSGGVNFDPRDNSIIGVTSMTLGPLGKAQPADRILEDAYGIPDGQVNEHFTLPDSSAPRAEFGITADEEKQMNQQLDELNPGFEPPVPRDELRKAVDSAQQDAAGLAQKASRGEFNPAEIDRAVSHHSEKIGYWGGAVLGEEIGKRLS</sequence>
<organism evidence="2 3">
    <name type="scientific">Corynebacterium wankanglinii</name>
    <dbReference type="NCBI Taxonomy" id="2735136"/>
    <lineage>
        <taxon>Bacteria</taxon>
        <taxon>Bacillati</taxon>
        <taxon>Actinomycetota</taxon>
        <taxon>Actinomycetes</taxon>
        <taxon>Mycobacteriales</taxon>
        <taxon>Corynebacteriaceae</taxon>
        <taxon>Corynebacterium</taxon>
    </lineage>
</organism>
<keyword evidence="1" id="KW-0732">Signal</keyword>
<dbReference type="RefSeq" id="WP_181191071.1">
    <property type="nucleotide sequence ID" value="NZ_JABFED010000001.1"/>
</dbReference>
<protein>
    <submittedName>
        <fullName evidence="2">Uncharacterized protein</fullName>
    </submittedName>
</protein>
<dbReference type="InterPro" id="IPR009003">
    <property type="entry name" value="Peptidase_S1_PA"/>
</dbReference>
<dbReference type="AlphaFoldDB" id="A0A7H0KAL0"/>
<comment type="caution">
    <text evidence="2">The sequence shown here is derived from an EMBL/GenBank/DDBJ whole genome shotgun (WGS) entry which is preliminary data.</text>
</comment>
<dbReference type="Proteomes" id="UP000577408">
    <property type="component" value="Unassembled WGS sequence"/>
</dbReference>
<reference evidence="2 3" key="1">
    <citation type="submission" date="2020-05" db="EMBL/GenBank/DDBJ databases">
        <title>Descriptions of Corynebacterium xxxx sp. nov., Corynebacterium yyyy sp. nov. and Corynebacterium zzzz sp. nov.</title>
        <authorList>
            <person name="Zhang G."/>
        </authorList>
    </citation>
    <scope>NUCLEOTIDE SEQUENCE [LARGE SCALE GENOMIC DNA]</scope>
    <source>
        <strain evidence="3">zg-913</strain>
    </source>
</reference>
<feature type="signal peptide" evidence="1">
    <location>
        <begin position="1"/>
        <end position="25"/>
    </location>
</feature>
<evidence type="ECO:0000313" key="2">
    <source>
        <dbReference type="EMBL" id="MBA1836330.1"/>
    </source>
</evidence>
<proteinExistence type="predicted"/>
<keyword evidence="3" id="KW-1185">Reference proteome</keyword>
<evidence type="ECO:0000313" key="3">
    <source>
        <dbReference type="Proteomes" id="UP000577408"/>
    </source>
</evidence>